<dbReference type="Gene3D" id="3.90.470.20">
    <property type="entry name" value="4'-phosphopantetheinyl transferase domain"/>
    <property type="match status" value="2"/>
</dbReference>
<dbReference type="AlphaFoldDB" id="A0A1M6VMW6"/>
<name>A0A1M6VMW6_9FIRM</name>
<evidence type="ECO:0000256" key="2">
    <source>
        <dbReference type="ARBA" id="ARBA00022679"/>
    </source>
</evidence>
<evidence type="ECO:0000313" key="4">
    <source>
        <dbReference type="EMBL" id="SHK82843.1"/>
    </source>
</evidence>
<sequence>MEVYLLSLASLQKEEIQQKVVDLLSETDRIGIEEIKSQKKRLTFLGGRILLEYVAHLHGLDTFHLAYGKNGKPYFSDIGDFFFSISHSGDYLILAWSCHEIGVDMEQIRKELPRFPEKMLSPTDFSFWKKQNDLDKIRCFFELWTRKESYTKLHGDSIFRKAKELSVSDGEQFREFMGTPASYFHTCQWDDYMISVSTLEEKAHLSIKIVTLEEIIP</sequence>
<keyword evidence="5" id="KW-1185">Reference proteome</keyword>
<dbReference type="EMBL" id="FRAH01000048">
    <property type="protein sequence ID" value="SHK82843.1"/>
    <property type="molecule type" value="Genomic_DNA"/>
</dbReference>
<comment type="similarity">
    <text evidence="1">Belongs to the P-Pant transferase superfamily. Gsp/Sfp/HetI/AcpT family.</text>
</comment>
<dbReference type="Pfam" id="PF01648">
    <property type="entry name" value="ACPS"/>
    <property type="match status" value="1"/>
</dbReference>
<dbReference type="SUPFAM" id="SSF56214">
    <property type="entry name" value="4'-phosphopantetheinyl transferase"/>
    <property type="match status" value="2"/>
</dbReference>
<accession>A0A1M6VMW6</accession>
<proteinExistence type="inferred from homology"/>
<gene>
    <name evidence="4" type="ORF">SAMN02745138_02411</name>
</gene>
<evidence type="ECO:0000259" key="3">
    <source>
        <dbReference type="Pfam" id="PF01648"/>
    </source>
</evidence>
<reference evidence="4 5" key="1">
    <citation type="submission" date="2016-11" db="EMBL/GenBank/DDBJ databases">
        <authorList>
            <person name="Jaros S."/>
            <person name="Januszkiewicz K."/>
            <person name="Wedrychowicz H."/>
        </authorList>
    </citation>
    <scope>NUCLEOTIDE SEQUENCE [LARGE SCALE GENOMIC DNA]</scope>
    <source>
        <strain evidence="4 5">DSM 14214</strain>
    </source>
</reference>
<dbReference type="RefSeq" id="WP_072852141.1">
    <property type="nucleotide sequence ID" value="NZ_FRAH01000048.1"/>
</dbReference>
<dbReference type="InterPro" id="IPR037143">
    <property type="entry name" value="4-PPantetheinyl_Trfase_dom_sf"/>
</dbReference>
<feature type="domain" description="4'-phosphopantetheinyl transferase" evidence="3">
    <location>
        <begin position="101"/>
        <end position="183"/>
    </location>
</feature>
<evidence type="ECO:0000256" key="1">
    <source>
        <dbReference type="ARBA" id="ARBA00010990"/>
    </source>
</evidence>
<organism evidence="4 5">
    <name type="scientific">Anaerotignum lactatifermentans DSM 14214</name>
    <dbReference type="NCBI Taxonomy" id="1121323"/>
    <lineage>
        <taxon>Bacteria</taxon>
        <taxon>Bacillati</taxon>
        <taxon>Bacillota</taxon>
        <taxon>Clostridia</taxon>
        <taxon>Lachnospirales</taxon>
        <taxon>Anaerotignaceae</taxon>
        <taxon>Anaerotignum</taxon>
    </lineage>
</organism>
<protein>
    <submittedName>
        <fullName evidence="4">Phosphopantetheine--protein transferase domain-containing protein</fullName>
    </submittedName>
</protein>
<evidence type="ECO:0000313" key="5">
    <source>
        <dbReference type="Proteomes" id="UP000183975"/>
    </source>
</evidence>
<dbReference type="GO" id="GO:0019878">
    <property type="term" value="P:lysine biosynthetic process via aminoadipic acid"/>
    <property type="evidence" value="ECO:0007669"/>
    <property type="project" value="TreeGrafter"/>
</dbReference>
<dbReference type="PANTHER" id="PTHR12215:SF10">
    <property type="entry name" value="L-AMINOADIPATE-SEMIALDEHYDE DEHYDROGENASE-PHOSPHOPANTETHEINYL TRANSFERASE"/>
    <property type="match status" value="1"/>
</dbReference>
<dbReference type="GO" id="GO:0008897">
    <property type="term" value="F:holo-[acyl-carrier-protein] synthase activity"/>
    <property type="evidence" value="ECO:0007669"/>
    <property type="project" value="InterPro"/>
</dbReference>
<dbReference type="InterPro" id="IPR008278">
    <property type="entry name" value="4-PPantetheinyl_Trfase_dom"/>
</dbReference>
<dbReference type="GO" id="GO:0000287">
    <property type="term" value="F:magnesium ion binding"/>
    <property type="evidence" value="ECO:0007669"/>
    <property type="project" value="InterPro"/>
</dbReference>
<dbReference type="PANTHER" id="PTHR12215">
    <property type="entry name" value="PHOSPHOPANTETHEINE TRANSFERASE"/>
    <property type="match status" value="1"/>
</dbReference>
<dbReference type="GO" id="GO:0005829">
    <property type="term" value="C:cytosol"/>
    <property type="evidence" value="ECO:0007669"/>
    <property type="project" value="TreeGrafter"/>
</dbReference>
<keyword evidence="2 4" id="KW-0808">Transferase</keyword>
<dbReference type="Proteomes" id="UP000183975">
    <property type="component" value="Unassembled WGS sequence"/>
</dbReference>
<dbReference type="InterPro" id="IPR050559">
    <property type="entry name" value="P-Pant_transferase_sf"/>
</dbReference>
<dbReference type="OrthoDB" id="9808281at2"/>